<dbReference type="Proteomes" id="UP000249547">
    <property type="component" value="Unassembled WGS sequence"/>
</dbReference>
<name>A0A327R5G3_9BACT</name>
<keyword evidence="3" id="KW-1185">Reference proteome</keyword>
<evidence type="ECO:0000256" key="1">
    <source>
        <dbReference type="SAM" id="Phobius"/>
    </source>
</evidence>
<dbReference type="EMBL" id="QLLL01000001">
    <property type="protein sequence ID" value="RAJ10833.1"/>
    <property type="molecule type" value="Genomic_DNA"/>
</dbReference>
<proteinExistence type="predicted"/>
<accession>A0A327R5G3</accession>
<dbReference type="AlphaFoldDB" id="A0A327R5G3"/>
<sequence>MNVDMIKPYRYIIYKLMSSLAKRNSSPKSGTLAILTFVHFFYVSILILIVSVLFPSFGSHILTFNRVGMILYLLGLFAVNYFVFYFRRDWDAYIQEFSGESRTQKLWGNIFVILYVFAGMFLAIKSWEWVASNGWFIDVK</sequence>
<keyword evidence="1" id="KW-0812">Transmembrane</keyword>
<feature type="transmembrane region" description="Helical" evidence="1">
    <location>
        <begin position="32"/>
        <end position="57"/>
    </location>
</feature>
<evidence type="ECO:0000313" key="3">
    <source>
        <dbReference type="Proteomes" id="UP000249547"/>
    </source>
</evidence>
<gene>
    <name evidence="2" type="ORF">LX64_00440</name>
</gene>
<organism evidence="2 3">
    <name type="scientific">Chitinophaga skermanii</name>
    <dbReference type="NCBI Taxonomy" id="331697"/>
    <lineage>
        <taxon>Bacteria</taxon>
        <taxon>Pseudomonadati</taxon>
        <taxon>Bacteroidota</taxon>
        <taxon>Chitinophagia</taxon>
        <taxon>Chitinophagales</taxon>
        <taxon>Chitinophagaceae</taxon>
        <taxon>Chitinophaga</taxon>
    </lineage>
</organism>
<feature type="transmembrane region" description="Helical" evidence="1">
    <location>
        <begin position="106"/>
        <end position="124"/>
    </location>
</feature>
<evidence type="ECO:0000313" key="2">
    <source>
        <dbReference type="EMBL" id="RAJ10833.1"/>
    </source>
</evidence>
<protein>
    <submittedName>
        <fullName evidence="2">Uncharacterized protein</fullName>
    </submittedName>
</protein>
<comment type="caution">
    <text evidence="2">The sequence shown here is derived from an EMBL/GenBank/DDBJ whole genome shotgun (WGS) entry which is preliminary data.</text>
</comment>
<keyword evidence="1" id="KW-0472">Membrane</keyword>
<keyword evidence="1" id="KW-1133">Transmembrane helix</keyword>
<reference evidence="2 3" key="1">
    <citation type="submission" date="2018-06" db="EMBL/GenBank/DDBJ databases">
        <title>Genomic Encyclopedia of Archaeal and Bacterial Type Strains, Phase II (KMG-II): from individual species to whole genera.</title>
        <authorList>
            <person name="Goeker M."/>
        </authorList>
    </citation>
    <scope>NUCLEOTIDE SEQUENCE [LARGE SCALE GENOMIC DNA]</scope>
    <source>
        <strain evidence="2 3">DSM 23857</strain>
    </source>
</reference>
<feature type="transmembrane region" description="Helical" evidence="1">
    <location>
        <begin position="69"/>
        <end position="86"/>
    </location>
</feature>